<evidence type="ECO:0000256" key="2">
    <source>
        <dbReference type="ARBA" id="ARBA00023136"/>
    </source>
</evidence>
<dbReference type="PANTHER" id="PTHR35603:SF2">
    <property type="entry name" value="OUTER MEMBRANE LIPOPROTEIN"/>
    <property type="match status" value="1"/>
</dbReference>
<evidence type="ECO:0000256" key="3">
    <source>
        <dbReference type="SAM" id="SignalP"/>
    </source>
</evidence>
<dbReference type="GO" id="GO:0019867">
    <property type="term" value="C:outer membrane"/>
    <property type="evidence" value="ECO:0007669"/>
    <property type="project" value="InterPro"/>
</dbReference>
<gene>
    <name evidence="5" type="ORF">BXT89_13390</name>
</gene>
<keyword evidence="2" id="KW-0472">Membrane</keyword>
<dbReference type="PANTHER" id="PTHR35603">
    <property type="match status" value="1"/>
</dbReference>
<feature type="signal peptide" evidence="3">
    <location>
        <begin position="1"/>
        <end position="23"/>
    </location>
</feature>
<reference evidence="5 6" key="1">
    <citation type="submission" date="2017-01" db="EMBL/GenBank/DDBJ databases">
        <title>Draft genome sequence of Pseudomonas pachastrellae type strain CCUG 46540T from a deep sea.</title>
        <authorList>
            <person name="Gomila M."/>
            <person name="Mulet M."/>
            <person name="Lalucat J."/>
            <person name="Garcia-Valdes E."/>
        </authorList>
    </citation>
    <scope>NUCLEOTIDE SEQUENCE [LARGE SCALE GENOMIC DNA]</scope>
    <source>
        <strain evidence="5 6">CCUG 46540</strain>
    </source>
</reference>
<dbReference type="NCBIfam" id="NF008437">
    <property type="entry name" value="PRK11280.1"/>
    <property type="match status" value="1"/>
</dbReference>
<proteinExistence type="predicted"/>
<dbReference type="AlphaFoldDB" id="A0A1S8DD51"/>
<feature type="domain" description="Glycine zipper 2TM" evidence="4">
    <location>
        <begin position="73"/>
        <end position="113"/>
    </location>
</feature>
<dbReference type="InterPro" id="IPR051407">
    <property type="entry name" value="Bact_OM_lipoprot/Surf_antigen"/>
</dbReference>
<organism evidence="5 6">
    <name type="scientific">Halopseudomonas pachastrellae</name>
    <dbReference type="NCBI Taxonomy" id="254161"/>
    <lineage>
        <taxon>Bacteria</taxon>
        <taxon>Pseudomonadati</taxon>
        <taxon>Pseudomonadota</taxon>
        <taxon>Gammaproteobacteria</taxon>
        <taxon>Pseudomonadales</taxon>
        <taxon>Pseudomonadaceae</taxon>
        <taxon>Halopseudomonas</taxon>
    </lineage>
</organism>
<dbReference type="Proteomes" id="UP000242847">
    <property type="component" value="Unassembled WGS sequence"/>
</dbReference>
<evidence type="ECO:0000256" key="1">
    <source>
        <dbReference type="ARBA" id="ARBA00004370"/>
    </source>
</evidence>
<protein>
    <recommendedName>
        <fullName evidence="4">Glycine zipper 2TM domain-containing protein</fullName>
    </recommendedName>
</protein>
<dbReference type="Pfam" id="PF05433">
    <property type="entry name" value="Rick_17kDa_Anti"/>
    <property type="match status" value="1"/>
</dbReference>
<dbReference type="OrthoDB" id="9132795at2"/>
<evidence type="ECO:0000313" key="5">
    <source>
        <dbReference type="EMBL" id="ONM43334.1"/>
    </source>
</evidence>
<dbReference type="RefSeq" id="WP_083728181.1">
    <property type="nucleotide sequence ID" value="NZ_FOUD01000015.1"/>
</dbReference>
<comment type="subcellular location">
    <subcellularLocation>
        <location evidence="1">Membrane</location>
    </subcellularLocation>
</comment>
<name>A0A1S8DD51_9GAMM</name>
<keyword evidence="6" id="KW-1185">Reference proteome</keyword>
<dbReference type="InterPro" id="IPR008816">
    <property type="entry name" value="Gly_zipper_2TM_dom"/>
</dbReference>
<accession>A0A1S8DD51</accession>
<comment type="caution">
    <text evidence="5">The sequence shown here is derived from an EMBL/GenBank/DDBJ whole genome shotgun (WGS) entry which is preliminary data.</text>
</comment>
<sequence length="178" mass="18497">MNKSMLTGVLIGAAVATAGGAIAGYTAFVDTTPTEAEVLDVAEITETQRTPREVCNDVAVTRQKPVQDQNRILGTIAGAVVGGALGNQVGGGSGKKIATVAGAAAGGYAGNRVQENMQNNSTYTTTERRCETVYDSHDEVVGYNVKYRIGDETGTVRMDEKPGSSIPLKDGQLVLSSN</sequence>
<dbReference type="STRING" id="254161.SAMN05216256_11519"/>
<keyword evidence="3" id="KW-0732">Signal</keyword>
<dbReference type="EMBL" id="MUBC01000030">
    <property type="protein sequence ID" value="ONM43334.1"/>
    <property type="molecule type" value="Genomic_DNA"/>
</dbReference>
<evidence type="ECO:0000259" key="4">
    <source>
        <dbReference type="Pfam" id="PF05433"/>
    </source>
</evidence>
<evidence type="ECO:0000313" key="6">
    <source>
        <dbReference type="Proteomes" id="UP000242847"/>
    </source>
</evidence>
<feature type="chain" id="PRO_5010587112" description="Glycine zipper 2TM domain-containing protein" evidence="3">
    <location>
        <begin position="24"/>
        <end position="178"/>
    </location>
</feature>